<protein>
    <recommendedName>
        <fullName evidence="6">CENP-C homolog</fullName>
    </recommendedName>
</protein>
<dbReference type="PANTHER" id="PTHR16684:SF11">
    <property type="entry name" value="CENTROMERE PROTEIN C"/>
    <property type="match status" value="1"/>
</dbReference>
<evidence type="ECO:0000256" key="1">
    <source>
        <dbReference type="ARBA" id="ARBA00004123"/>
    </source>
</evidence>
<dbReference type="Proteomes" id="UP001213000">
    <property type="component" value="Unassembled WGS sequence"/>
</dbReference>
<feature type="region of interest" description="Disordered" evidence="7">
    <location>
        <begin position="535"/>
        <end position="604"/>
    </location>
</feature>
<dbReference type="EMBL" id="JANIEX010000458">
    <property type="protein sequence ID" value="KAJ3566820.1"/>
    <property type="molecule type" value="Genomic_DNA"/>
</dbReference>
<evidence type="ECO:0000256" key="6">
    <source>
        <dbReference type="ARBA" id="ARBA00075033"/>
    </source>
</evidence>
<keyword evidence="3" id="KW-0238">DNA-binding</keyword>
<comment type="similarity">
    <text evidence="2">Belongs to the CENP-C/MIF2 family.</text>
</comment>
<evidence type="ECO:0000256" key="5">
    <source>
        <dbReference type="ARBA" id="ARBA00057947"/>
    </source>
</evidence>
<dbReference type="GO" id="GO:0005634">
    <property type="term" value="C:nucleus"/>
    <property type="evidence" value="ECO:0007669"/>
    <property type="project" value="UniProtKB-SubCell"/>
</dbReference>
<feature type="compositionally biased region" description="Polar residues" evidence="7">
    <location>
        <begin position="105"/>
        <end position="118"/>
    </location>
</feature>
<organism evidence="9 10">
    <name type="scientific">Leucocoprinus birnbaumii</name>
    <dbReference type="NCBI Taxonomy" id="56174"/>
    <lineage>
        <taxon>Eukaryota</taxon>
        <taxon>Fungi</taxon>
        <taxon>Dikarya</taxon>
        <taxon>Basidiomycota</taxon>
        <taxon>Agaricomycotina</taxon>
        <taxon>Agaricomycetes</taxon>
        <taxon>Agaricomycetidae</taxon>
        <taxon>Agaricales</taxon>
        <taxon>Agaricineae</taxon>
        <taxon>Agaricaceae</taxon>
        <taxon>Leucocoprinus</taxon>
    </lineage>
</organism>
<feature type="compositionally biased region" description="Low complexity" evidence="7">
    <location>
        <begin position="138"/>
        <end position="148"/>
    </location>
</feature>
<feature type="compositionally biased region" description="Low complexity" evidence="7">
    <location>
        <begin position="564"/>
        <end position="584"/>
    </location>
</feature>
<dbReference type="CDD" id="cd06993">
    <property type="entry name" value="cupin_CENP-C_C"/>
    <property type="match status" value="1"/>
</dbReference>
<dbReference type="FunFam" id="2.60.120.10:FF:000033">
    <property type="entry name" value="Centromere protein C 1"/>
    <property type="match status" value="1"/>
</dbReference>
<feature type="compositionally biased region" description="Polar residues" evidence="7">
    <location>
        <begin position="1"/>
        <end position="11"/>
    </location>
</feature>
<gene>
    <name evidence="9" type="ORF">NP233_g6766</name>
</gene>
<dbReference type="GO" id="GO:0000776">
    <property type="term" value="C:kinetochore"/>
    <property type="evidence" value="ECO:0007669"/>
    <property type="project" value="InterPro"/>
</dbReference>
<evidence type="ECO:0000256" key="7">
    <source>
        <dbReference type="SAM" id="MobiDB-lite"/>
    </source>
</evidence>
<feature type="domain" description="Mif2/CENP-C cupin" evidence="8">
    <location>
        <begin position="450"/>
        <end position="533"/>
    </location>
</feature>
<dbReference type="InterPro" id="IPR011051">
    <property type="entry name" value="RmlC_Cupin_sf"/>
</dbReference>
<comment type="function">
    <text evidence="5">Component of the kinetochore, a multiprotein complex that assembles on centromeric DNA and attaches chromosomes to spindle microtubules, mediating chromosome segregation and sister chromatid segregation during meiosis and mitosis. Component of the inner kinetochore constitutive centromere-associated network (CCAN), which serves as a structural platform for outer kinetochore assembly.</text>
</comment>
<evidence type="ECO:0000256" key="2">
    <source>
        <dbReference type="ARBA" id="ARBA00010291"/>
    </source>
</evidence>
<dbReference type="Pfam" id="PF11699">
    <property type="entry name" value="CENP-C_C"/>
    <property type="match status" value="1"/>
</dbReference>
<evidence type="ECO:0000256" key="4">
    <source>
        <dbReference type="ARBA" id="ARBA00023242"/>
    </source>
</evidence>
<comment type="subcellular location">
    <subcellularLocation>
        <location evidence="1">Nucleus</location>
    </subcellularLocation>
</comment>
<dbReference type="InterPro" id="IPR025974">
    <property type="entry name" value="Mif2/CENP-C_cupin"/>
</dbReference>
<keyword evidence="4" id="KW-0539">Nucleus</keyword>
<comment type="caution">
    <text evidence="9">The sequence shown here is derived from an EMBL/GenBank/DDBJ whole genome shotgun (WGS) entry which is preliminary data.</text>
</comment>
<dbReference type="InterPro" id="IPR014710">
    <property type="entry name" value="RmlC-like_jellyroll"/>
</dbReference>
<dbReference type="AlphaFoldDB" id="A0AAD5VRJ0"/>
<evidence type="ECO:0000256" key="3">
    <source>
        <dbReference type="ARBA" id="ARBA00023125"/>
    </source>
</evidence>
<dbReference type="PANTHER" id="PTHR16684">
    <property type="entry name" value="CENTROMERE PROTEIN C"/>
    <property type="match status" value="1"/>
</dbReference>
<keyword evidence="10" id="KW-1185">Reference proteome</keyword>
<feature type="compositionally biased region" description="Acidic residues" evidence="7">
    <location>
        <begin position="164"/>
        <end position="177"/>
    </location>
</feature>
<dbReference type="SUPFAM" id="SSF51182">
    <property type="entry name" value="RmlC-like cupins"/>
    <property type="match status" value="1"/>
</dbReference>
<dbReference type="GO" id="GO:0019237">
    <property type="term" value="F:centromeric DNA binding"/>
    <property type="evidence" value="ECO:0007669"/>
    <property type="project" value="InterPro"/>
</dbReference>
<dbReference type="Gene3D" id="2.60.120.10">
    <property type="entry name" value="Jelly Rolls"/>
    <property type="match status" value="1"/>
</dbReference>
<name>A0AAD5VRJ0_9AGAR</name>
<feature type="compositionally biased region" description="Acidic residues" evidence="7">
    <location>
        <begin position="81"/>
        <end position="95"/>
    </location>
</feature>
<feature type="compositionally biased region" description="Basic and acidic residues" evidence="7">
    <location>
        <begin position="317"/>
        <end position="332"/>
    </location>
</feature>
<sequence length="604" mass="67083">MPSSARKSSIGTARRGMQKAHIPYRGDNPEVGKKTGMAVGHVEPTSDGFEPFDQVMQQADKRTPPRPRRRKKSAPAAQQPEMDDEDGEMSMDIDETPVRYLSNARIPSTPTLRNTGGSSRPVARSSEVNFDDIPSPRPRASVSRSAKAGPSNLSKSVTAQDSLPDSDSDNEPADYGDFDNTFDVTATTDMNGDLDQQDPPPHSPTPQRSSPRRKSFAQIDQDFEGPEEDEFQQAEEQEEEQEQEPSPPRTDKGKRKAQLEDIEEEDAQIEDEIAQDLHDFGNDQSEGEEREPSPPPKKKQKFADEPEKQKKPKPSKLKKENREPVREGVRRSTRERFKPLDWWRGEKVVYGRMPSSGPILVPTIKEVRRIPTDKPEPLGHRKRGYNRGRSKTADEKLATAVYNPEEGWDDTTDPFGEVYDLDKQALVVRRLVWTAKRVSLVKAANSDWLFEKVFGDSDFVAAGQLVIPPDCRKPTKATKDNTYIFYVIEGAVNFKVHEVSKVVGTGGMFIAPRGNTYFIENISTRSAKLFFTQARKVPKDDMEPSGSAAPQRRGGKKSLEEVRSSSPAGGRSSATAGSGRAAQSLPPQTKKGSKLGKRAPSAKV</sequence>
<feature type="region of interest" description="Disordered" evidence="7">
    <location>
        <begin position="1"/>
        <end position="332"/>
    </location>
</feature>
<feature type="compositionally biased region" description="Polar residues" evidence="7">
    <location>
        <begin position="151"/>
        <end position="163"/>
    </location>
</feature>
<proteinExistence type="inferred from homology"/>
<reference evidence="9" key="1">
    <citation type="submission" date="2022-07" db="EMBL/GenBank/DDBJ databases">
        <title>Genome Sequence of Leucocoprinus birnbaumii.</title>
        <authorList>
            <person name="Buettner E."/>
        </authorList>
    </citation>
    <scope>NUCLEOTIDE SEQUENCE</scope>
    <source>
        <strain evidence="9">VT141</strain>
    </source>
</reference>
<dbReference type="InterPro" id="IPR028386">
    <property type="entry name" value="CENP-C/Mif2/cnp3"/>
</dbReference>
<dbReference type="GO" id="GO:0051315">
    <property type="term" value="P:attachment of mitotic spindle microtubules to kinetochore"/>
    <property type="evidence" value="ECO:0007669"/>
    <property type="project" value="TreeGrafter"/>
</dbReference>
<evidence type="ECO:0000259" key="8">
    <source>
        <dbReference type="Pfam" id="PF11699"/>
    </source>
</evidence>
<feature type="compositionally biased region" description="Basic residues" evidence="7">
    <location>
        <begin position="64"/>
        <end position="73"/>
    </location>
</feature>
<feature type="compositionally biased region" description="Acidic residues" evidence="7">
    <location>
        <begin position="221"/>
        <end position="243"/>
    </location>
</feature>
<accession>A0AAD5VRJ0</accession>
<evidence type="ECO:0000313" key="9">
    <source>
        <dbReference type="EMBL" id="KAJ3566820.1"/>
    </source>
</evidence>
<feature type="compositionally biased region" description="Basic residues" evidence="7">
    <location>
        <begin position="380"/>
        <end position="390"/>
    </location>
</feature>
<evidence type="ECO:0000313" key="10">
    <source>
        <dbReference type="Proteomes" id="UP001213000"/>
    </source>
</evidence>
<feature type="compositionally biased region" description="Acidic residues" evidence="7">
    <location>
        <begin position="260"/>
        <end position="274"/>
    </location>
</feature>
<dbReference type="GO" id="GO:0051455">
    <property type="term" value="P:spindle attachment to meiosis I kinetochore"/>
    <property type="evidence" value="ECO:0007669"/>
    <property type="project" value="TreeGrafter"/>
</dbReference>
<dbReference type="GO" id="GO:0051382">
    <property type="term" value="P:kinetochore assembly"/>
    <property type="evidence" value="ECO:0007669"/>
    <property type="project" value="InterPro"/>
</dbReference>
<feature type="region of interest" description="Disordered" evidence="7">
    <location>
        <begin position="371"/>
        <end position="392"/>
    </location>
</feature>